<dbReference type="RefSeq" id="WP_005200465.1">
    <property type="nucleotide sequence ID" value="NZ_CP136136.1"/>
</dbReference>
<protein>
    <submittedName>
        <fullName evidence="2">Amidase</fullName>
    </submittedName>
</protein>
<sequence>MVSVAERLNTVISWVPDERGSDPAASGPGPLAGVRIGVKDNIEVGGVRSTCGSEFFADRVATDDAACVAALKRAGATITSTLNMAEFAVGVTSQNSASGGSVNPWDARRVPGGSSGGSGVAVAAGVVDVALGTDTGGSIRLPAACCGVTGLRPSIGLLDMSGIFPVSADFDTVGPLARTATQVRETFAVLAGSDPTPEDTGPLRVAVPWPFVTGDIDPAITDAVTETVELIRRLGHHIVECPVPHSESAQDVVYTLIYSDLARIHAERLRDDPSRFQPATRERISLGLHISDEQRAAAVRQRDVFRSAMADMFRDVDVVLTPAMPVDVPEIGVGEAVVAQAHRMGQLTYPWSLHDGPTLALPVGVHPSSMPIGAQLTAARLREGTVLALAEQVQEHSDWHLRLPPVRVSSDV</sequence>
<accession>A0AAW6RH93</accession>
<organism evidence="2">
    <name type="scientific">Gordonia rubripertincta</name>
    <name type="common">Rhodococcus corallinus</name>
    <dbReference type="NCBI Taxonomy" id="36822"/>
    <lineage>
        <taxon>Bacteria</taxon>
        <taxon>Bacillati</taxon>
        <taxon>Actinomycetota</taxon>
        <taxon>Actinomycetes</taxon>
        <taxon>Mycobacteriales</taxon>
        <taxon>Gordoniaceae</taxon>
        <taxon>Gordonia</taxon>
    </lineage>
</organism>
<feature type="domain" description="Amidase" evidence="1">
    <location>
        <begin position="27"/>
        <end position="387"/>
    </location>
</feature>
<dbReference type="Pfam" id="PF01425">
    <property type="entry name" value="Amidase"/>
    <property type="match status" value="1"/>
</dbReference>
<dbReference type="InterPro" id="IPR036928">
    <property type="entry name" value="AS_sf"/>
</dbReference>
<dbReference type="InterPro" id="IPR000120">
    <property type="entry name" value="Amidase"/>
</dbReference>
<reference evidence="2" key="1">
    <citation type="submission" date="2023-04" db="EMBL/GenBank/DDBJ databases">
        <title>Characterization and analysis of the complete genome of Gordonia rubripertincta 112, the degrader of aromatic and aliphatic compounds.</title>
        <authorList>
            <person name="Frantsuzova E."/>
            <person name="Bogun A."/>
            <person name="Delegan Y."/>
        </authorList>
    </citation>
    <scope>NUCLEOTIDE SEQUENCE</scope>
    <source>
        <strain evidence="2">112</strain>
    </source>
</reference>
<gene>
    <name evidence="2" type="ORF">QBL07_23620</name>
</gene>
<dbReference type="PANTHER" id="PTHR11895">
    <property type="entry name" value="TRANSAMIDASE"/>
    <property type="match status" value="1"/>
</dbReference>
<evidence type="ECO:0000259" key="1">
    <source>
        <dbReference type="Pfam" id="PF01425"/>
    </source>
</evidence>
<comment type="caution">
    <text evidence="2">The sequence shown here is derived from an EMBL/GenBank/DDBJ whole genome shotgun (WGS) entry which is preliminary data.</text>
</comment>
<dbReference type="EMBL" id="JARUXG010000031">
    <property type="protein sequence ID" value="MDG6783805.1"/>
    <property type="molecule type" value="Genomic_DNA"/>
</dbReference>
<evidence type="ECO:0000313" key="2">
    <source>
        <dbReference type="EMBL" id="MDG6783805.1"/>
    </source>
</evidence>
<dbReference type="GO" id="GO:0003824">
    <property type="term" value="F:catalytic activity"/>
    <property type="evidence" value="ECO:0007669"/>
    <property type="project" value="InterPro"/>
</dbReference>
<dbReference type="InterPro" id="IPR020556">
    <property type="entry name" value="Amidase_CS"/>
</dbReference>
<dbReference type="PROSITE" id="PS00571">
    <property type="entry name" value="AMIDASES"/>
    <property type="match status" value="1"/>
</dbReference>
<dbReference type="PANTHER" id="PTHR11895:SF176">
    <property type="entry name" value="AMIDASE AMID-RELATED"/>
    <property type="match status" value="1"/>
</dbReference>
<dbReference type="InterPro" id="IPR023631">
    <property type="entry name" value="Amidase_dom"/>
</dbReference>
<dbReference type="Gene3D" id="3.90.1300.10">
    <property type="entry name" value="Amidase signature (AS) domain"/>
    <property type="match status" value="1"/>
</dbReference>
<name>A0AAW6RH93_GORRU</name>
<dbReference type="AlphaFoldDB" id="A0AAW6RH93"/>
<dbReference type="SUPFAM" id="SSF75304">
    <property type="entry name" value="Amidase signature (AS) enzymes"/>
    <property type="match status" value="1"/>
</dbReference>
<proteinExistence type="predicted"/>